<organism evidence="2 3">
    <name type="scientific">Campylobacter upsaliensis</name>
    <dbReference type="NCBI Taxonomy" id="28080"/>
    <lineage>
        <taxon>Bacteria</taxon>
        <taxon>Pseudomonadati</taxon>
        <taxon>Campylobacterota</taxon>
        <taxon>Epsilonproteobacteria</taxon>
        <taxon>Campylobacterales</taxon>
        <taxon>Campylobacteraceae</taxon>
        <taxon>Campylobacter</taxon>
    </lineage>
</organism>
<reference evidence="2 3" key="1">
    <citation type="submission" date="2018-06" db="EMBL/GenBank/DDBJ databases">
        <authorList>
            <consortium name="Pathogen Informatics"/>
            <person name="Doyle S."/>
        </authorList>
    </citation>
    <scope>NUCLEOTIDE SEQUENCE [LARGE SCALE GENOMIC DNA]</scope>
    <source>
        <strain evidence="2 3">NCTC12264</strain>
    </source>
</reference>
<evidence type="ECO:0000313" key="3">
    <source>
        <dbReference type="Proteomes" id="UP000254161"/>
    </source>
</evidence>
<dbReference type="EMBL" id="UFUZ01000002">
    <property type="protein sequence ID" value="SUX41059.1"/>
    <property type="molecule type" value="Genomic_DNA"/>
</dbReference>
<feature type="coiled-coil region" evidence="1">
    <location>
        <begin position="12"/>
        <end position="39"/>
    </location>
</feature>
<evidence type="ECO:0000313" key="2">
    <source>
        <dbReference type="EMBL" id="SUX41059.1"/>
    </source>
</evidence>
<proteinExistence type="predicted"/>
<keyword evidence="1" id="KW-0175">Coiled coil</keyword>
<gene>
    <name evidence="2" type="ORF">NCTC12264_01877</name>
</gene>
<protein>
    <submittedName>
        <fullName evidence="2">Uncharacterized protein</fullName>
    </submittedName>
</protein>
<dbReference type="RefSeq" id="WP_004276264.1">
    <property type="nucleotide sequence ID" value="NZ_JANKIN010000017.1"/>
</dbReference>
<name>A0A381F390_CAMUP</name>
<dbReference type="GeneID" id="77231644"/>
<dbReference type="AlphaFoldDB" id="A0A381F390"/>
<dbReference type="Proteomes" id="UP000254161">
    <property type="component" value="Unassembled WGS sequence"/>
</dbReference>
<accession>A0A381F390</accession>
<sequence>MYNYAKYENATRKDIIKALNLAEKKEKKLQEQLKENKEFFKFLQKKFNESFNPLRQVKTKKQKKYDEPTEETKLILAKNEPTKYNNFNDLLNAIDDELKADNA</sequence>
<evidence type="ECO:0000256" key="1">
    <source>
        <dbReference type="SAM" id="Coils"/>
    </source>
</evidence>